<organism evidence="1">
    <name type="scientific">Helicotheca tamesis</name>
    <dbReference type="NCBI Taxonomy" id="374047"/>
    <lineage>
        <taxon>Eukaryota</taxon>
        <taxon>Sar</taxon>
        <taxon>Stramenopiles</taxon>
        <taxon>Ochrophyta</taxon>
        <taxon>Bacillariophyta</taxon>
        <taxon>Mediophyceae</taxon>
        <taxon>Lithodesmiophycidae</taxon>
        <taxon>Lithodesmiales</taxon>
        <taxon>Lithodesmiaceae</taxon>
        <taxon>Helicotheca</taxon>
    </lineage>
</organism>
<accession>A0A7S2HM79</accession>
<sequence length="102" mass="11700">MVDDQIIFKKFPFVFKAFLTVVIPYFSTGLSVELGVSWSTFQCSPPRHTAFPHFQIHKQRVLCPPLLVKNANNTWNVHNHQNQFSALPLRSTAGNDLIDKFI</sequence>
<gene>
    <name evidence="1" type="ORF">HTAM1171_LOCUS6399</name>
</gene>
<proteinExistence type="predicted"/>
<dbReference type="AlphaFoldDB" id="A0A7S2HM79"/>
<protein>
    <submittedName>
        <fullName evidence="1">Uncharacterized protein</fullName>
    </submittedName>
</protein>
<reference evidence="1" key="1">
    <citation type="submission" date="2021-01" db="EMBL/GenBank/DDBJ databases">
        <authorList>
            <person name="Corre E."/>
            <person name="Pelletier E."/>
            <person name="Niang G."/>
            <person name="Scheremetjew M."/>
            <person name="Finn R."/>
            <person name="Kale V."/>
            <person name="Holt S."/>
            <person name="Cochrane G."/>
            <person name="Meng A."/>
            <person name="Brown T."/>
            <person name="Cohen L."/>
        </authorList>
    </citation>
    <scope>NUCLEOTIDE SEQUENCE</scope>
    <source>
        <strain evidence="1">CCMP826</strain>
    </source>
</reference>
<name>A0A7S2HM79_9STRA</name>
<dbReference type="EMBL" id="HBGV01010347">
    <property type="protein sequence ID" value="CAD9494719.1"/>
    <property type="molecule type" value="Transcribed_RNA"/>
</dbReference>
<evidence type="ECO:0000313" key="1">
    <source>
        <dbReference type="EMBL" id="CAD9494719.1"/>
    </source>
</evidence>